<dbReference type="AlphaFoldDB" id="A0A382C4J9"/>
<proteinExistence type="predicted"/>
<sequence>MSIHKDIQNIFKPLIQWAIWHITPYIYTFTMSIIVVGVMISKGCVGDS</sequence>
<feature type="transmembrane region" description="Helical" evidence="1">
    <location>
        <begin position="18"/>
        <end position="40"/>
    </location>
</feature>
<name>A0A382C4J9_9ZZZZ</name>
<dbReference type="EMBL" id="UINC01032786">
    <property type="protein sequence ID" value="SVB21008.1"/>
    <property type="molecule type" value="Genomic_DNA"/>
</dbReference>
<keyword evidence="1" id="KW-0812">Transmembrane</keyword>
<evidence type="ECO:0000313" key="2">
    <source>
        <dbReference type="EMBL" id="SVB21008.1"/>
    </source>
</evidence>
<keyword evidence="1" id="KW-1133">Transmembrane helix</keyword>
<keyword evidence="1" id="KW-0472">Membrane</keyword>
<evidence type="ECO:0000256" key="1">
    <source>
        <dbReference type="SAM" id="Phobius"/>
    </source>
</evidence>
<protein>
    <submittedName>
        <fullName evidence="2">Uncharacterized protein</fullName>
    </submittedName>
</protein>
<gene>
    <name evidence="2" type="ORF">METZ01_LOCUS173862</name>
</gene>
<reference evidence="2" key="1">
    <citation type="submission" date="2018-05" db="EMBL/GenBank/DDBJ databases">
        <authorList>
            <person name="Lanie J.A."/>
            <person name="Ng W.-L."/>
            <person name="Kazmierczak K.M."/>
            <person name="Andrzejewski T.M."/>
            <person name="Davidsen T.M."/>
            <person name="Wayne K.J."/>
            <person name="Tettelin H."/>
            <person name="Glass J.I."/>
            <person name="Rusch D."/>
            <person name="Podicherti R."/>
            <person name="Tsui H.-C.T."/>
            <person name="Winkler M.E."/>
        </authorList>
    </citation>
    <scope>NUCLEOTIDE SEQUENCE</scope>
</reference>
<accession>A0A382C4J9</accession>
<organism evidence="2">
    <name type="scientific">marine metagenome</name>
    <dbReference type="NCBI Taxonomy" id="408172"/>
    <lineage>
        <taxon>unclassified sequences</taxon>
        <taxon>metagenomes</taxon>
        <taxon>ecological metagenomes</taxon>
    </lineage>
</organism>